<gene>
    <name evidence="2" type="ORF">SAMN04488588_0887</name>
</gene>
<evidence type="ECO:0000259" key="1">
    <source>
        <dbReference type="Pfam" id="PF03572"/>
    </source>
</evidence>
<dbReference type="PANTHER" id="PTHR11261">
    <property type="entry name" value="INTERPHOTORECEPTOR RETINOID-BINDING PROTEIN"/>
    <property type="match status" value="1"/>
</dbReference>
<dbReference type="PANTHER" id="PTHR11261:SF3">
    <property type="entry name" value="RETINOL-BINDING PROTEIN 3"/>
    <property type="match status" value="1"/>
</dbReference>
<dbReference type="Proteomes" id="UP000199322">
    <property type="component" value="Unassembled WGS sequence"/>
</dbReference>
<evidence type="ECO:0000313" key="2">
    <source>
        <dbReference type="EMBL" id="SDC34435.1"/>
    </source>
</evidence>
<dbReference type="Gene3D" id="3.90.226.10">
    <property type="entry name" value="2-enoyl-CoA Hydratase, Chain A, domain 1"/>
    <property type="match status" value="1"/>
</dbReference>
<protein>
    <submittedName>
        <fullName evidence="2">Peptidase family S41</fullName>
    </submittedName>
</protein>
<dbReference type="InterPro" id="IPR029045">
    <property type="entry name" value="ClpP/crotonase-like_dom_sf"/>
</dbReference>
<feature type="domain" description="Tail specific protease" evidence="1">
    <location>
        <begin position="277"/>
        <end position="452"/>
    </location>
</feature>
<dbReference type="InterPro" id="IPR005151">
    <property type="entry name" value="Tail-specific_protease"/>
</dbReference>
<evidence type="ECO:0000313" key="3">
    <source>
        <dbReference type="Proteomes" id="UP000199322"/>
    </source>
</evidence>
<dbReference type="RefSeq" id="WP_091403140.1">
    <property type="nucleotide sequence ID" value="NZ_FMYV01000003.1"/>
</dbReference>
<dbReference type="AlphaFoldDB" id="A0A1G6KVB0"/>
<dbReference type="SUPFAM" id="SSF52096">
    <property type="entry name" value="ClpP/crotonase"/>
    <property type="match status" value="1"/>
</dbReference>
<name>A0A1G6KVB0_9BACT</name>
<dbReference type="EMBL" id="FMYV01000003">
    <property type="protein sequence ID" value="SDC34435.1"/>
    <property type="molecule type" value="Genomic_DNA"/>
</dbReference>
<reference evidence="2 3" key="1">
    <citation type="submission" date="2016-10" db="EMBL/GenBank/DDBJ databases">
        <authorList>
            <person name="de Groot N.N."/>
        </authorList>
    </citation>
    <scope>NUCLEOTIDE SEQUENCE [LARGE SCALE GENOMIC DNA]</scope>
    <source>
        <strain evidence="2 3">WG14</strain>
    </source>
</reference>
<dbReference type="GO" id="GO:0008236">
    <property type="term" value="F:serine-type peptidase activity"/>
    <property type="evidence" value="ECO:0007669"/>
    <property type="project" value="InterPro"/>
</dbReference>
<sequence>MKRIFFFSVIVLLIIIFLGFAFDLIGVTKHFGENIFYVGNQKIAIENHIEKEYKKIIEEYNKNYKNDNLSFFNFFVDTIEESYVFLDEKENIKGFSFEELKNFYKSKVSLSNSNEEFDYLVFEMQSILNDPNLRVTGIMKDIKTIPINFDFTNKGLYVNSFNISYFLENASAFDIREGLKIKSIDGDDALEIYEKVKNMTFYKNLNSQEFENIFFASYYNYFRKKEGFTEITFTDTVNEYTLNIEFSPYNEIYNMGNFITEERKNIKGIESKIIGENIGYLKIDSLDFANFQETLSKEMEKIALTKILIVDMRNITGENMSNVKYFLSYFENDAIFAYSEQSVNHHLSVISNKSLEEREGLTPLKTFNSTKKYNKELIFIVDETHNNHKNLMISYFSELNYTHFIGENFVLHDSESMNIETPWGYNFLMPYLLYYDVNKKLIEGEKFEVDVVIPFVNTQIIGEDFYIETAFNYALTLIE</sequence>
<organism evidence="2 3">
    <name type="scientific">Geotoga petraea</name>
    <dbReference type="NCBI Taxonomy" id="28234"/>
    <lineage>
        <taxon>Bacteria</taxon>
        <taxon>Thermotogati</taxon>
        <taxon>Thermotogota</taxon>
        <taxon>Thermotogae</taxon>
        <taxon>Petrotogales</taxon>
        <taxon>Petrotogaceae</taxon>
        <taxon>Geotoga</taxon>
    </lineage>
</organism>
<proteinExistence type="predicted"/>
<dbReference type="GO" id="GO:0006508">
    <property type="term" value="P:proteolysis"/>
    <property type="evidence" value="ECO:0007669"/>
    <property type="project" value="InterPro"/>
</dbReference>
<dbReference type="STRING" id="28234.SAMN04488588_0887"/>
<keyword evidence="3" id="KW-1185">Reference proteome</keyword>
<dbReference type="Pfam" id="PF03572">
    <property type="entry name" value="Peptidase_S41"/>
    <property type="match status" value="1"/>
</dbReference>
<accession>A0A1G6KVB0</accession>